<dbReference type="SUPFAM" id="SSF50630">
    <property type="entry name" value="Acid proteases"/>
    <property type="match status" value="1"/>
</dbReference>
<sequence>MRSPCHLPYTVFSILLLSLSLLEDLDCAALAAPSFSSSQFHQLSLSRGARTQRNATEWGWWASYQGQRLSIKYGAENALTKRASGMNLLTNQNDDSSYFGSLTVGTPPVSYNVVLDTGSSDFWLATEKAFQADQMNSTPYNPSASSSFMASNNSFSIKYGSGGATGVLGTDTVQMAGFTVDDQVLGVVSNMTENMLTAPVSGLLGLAFPSIAMSHATPFWLNIAAQPQFLDDTVMSFQLTRYLDDSTAADAEPGGTFTFGAVNSSLYSGDIDYQNVPDGHVGYWILEVNSLVVQNTTLSMPSAPSYAAIDTGTTLVAGPVTAIAELYATIPGTCATEVTVYFNFGNSSVLWPVSPTDFQLAQLSADTCLGAFFEYENPGTTGPTWIIGDTFLVSLTALLRLVLSHSDETALQKNVYSVFRAQPAPSVGFAALSGLSQSMNGQGGALPSPTYATSVPAVTAQAGLSTTSGSSLLTSSFGILLTSLVTAVWSLGF</sequence>
<keyword evidence="2 6" id="KW-0645">Protease</keyword>
<gene>
    <name evidence="9" type="ORF">EUX98_g6070</name>
</gene>
<dbReference type="Proteomes" id="UP000308730">
    <property type="component" value="Unassembled WGS sequence"/>
</dbReference>
<feature type="signal peptide" evidence="7">
    <location>
        <begin position="1"/>
        <end position="27"/>
    </location>
</feature>
<dbReference type="InterPro" id="IPR033121">
    <property type="entry name" value="PEPTIDASE_A1"/>
</dbReference>
<dbReference type="PROSITE" id="PS51767">
    <property type="entry name" value="PEPTIDASE_A1"/>
    <property type="match status" value="1"/>
</dbReference>
<dbReference type="EMBL" id="SGPM01000201">
    <property type="protein sequence ID" value="THH28120.1"/>
    <property type="molecule type" value="Genomic_DNA"/>
</dbReference>
<comment type="similarity">
    <text evidence="1 6">Belongs to the peptidase A1 family.</text>
</comment>
<dbReference type="GO" id="GO:0004190">
    <property type="term" value="F:aspartic-type endopeptidase activity"/>
    <property type="evidence" value="ECO:0007669"/>
    <property type="project" value="UniProtKB-KW"/>
</dbReference>
<dbReference type="CDD" id="cd05471">
    <property type="entry name" value="pepsin_like"/>
    <property type="match status" value="1"/>
</dbReference>
<evidence type="ECO:0000256" key="3">
    <source>
        <dbReference type="ARBA" id="ARBA00022750"/>
    </source>
</evidence>
<evidence type="ECO:0000256" key="5">
    <source>
        <dbReference type="PIRSR" id="PIRSR601461-1"/>
    </source>
</evidence>
<accession>A0A4S4MXH7</accession>
<feature type="domain" description="Peptidase A1" evidence="8">
    <location>
        <begin position="98"/>
        <end position="430"/>
    </location>
</feature>
<organism evidence="9 10">
    <name type="scientific">Antrodiella citrinella</name>
    <dbReference type="NCBI Taxonomy" id="2447956"/>
    <lineage>
        <taxon>Eukaryota</taxon>
        <taxon>Fungi</taxon>
        <taxon>Dikarya</taxon>
        <taxon>Basidiomycota</taxon>
        <taxon>Agaricomycotina</taxon>
        <taxon>Agaricomycetes</taxon>
        <taxon>Polyporales</taxon>
        <taxon>Steccherinaceae</taxon>
        <taxon>Antrodiella</taxon>
    </lineage>
</organism>
<dbReference type="Gene3D" id="2.40.70.10">
    <property type="entry name" value="Acid Proteases"/>
    <property type="match status" value="2"/>
</dbReference>
<comment type="caution">
    <text evidence="9">The sequence shown here is derived from an EMBL/GenBank/DDBJ whole genome shotgun (WGS) entry which is preliminary data.</text>
</comment>
<dbReference type="InterPro" id="IPR001969">
    <property type="entry name" value="Aspartic_peptidase_AS"/>
</dbReference>
<evidence type="ECO:0000259" key="8">
    <source>
        <dbReference type="PROSITE" id="PS51767"/>
    </source>
</evidence>
<dbReference type="GO" id="GO:0006508">
    <property type="term" value="P:proteolysis"/>
    <property type="evidence" value="ECO:0007669"/>
    <property type="project" value="UniProtKB-KW"/>
</dbReference>
<dbReference type="OrthoDB" id="771136at2759"/>
<evidence type="ECO:0000256" key="7">
    <source>
        <dbReference type="SAM" id="SignalP"/>
    </source>
</evidence>
<evidence type="ECO:0000313" key="9">
    <source>
        <dbReference type="EMBL" id="THH28120.1"/>
    </source>
</evidence>
<dbReference type="InterPro" id="IPR001461">
    <property type="entry name" value="Aspartic_peptidase_A1"/>
</dbReference>
<keyword evidence="7" id="KW-0732">Signal</keyword>
<feature type="active site" evidence="5">
    <location>
        <position position="310"/>
    </location>
</feature>
<evidence type="ECO:0000256" key="1">
    <source>
        <dbReference type="ARBA" id="ARBA00007447"/>
    </source>
</evidence>
<dbReference type="PROSITE" id="PS00141">
    <property type="entry name" value="ASP_PROTEASE"/>
    <property type="match status" value="2"/>
</dbReference>
<keyword evidence="4 6" id="KW-0378">Hydrolase</keyword>
<feature type="chain" id="PRO_5020408764" description="Peptidase A1 domain-containing protein" evidence="7">
    <location>
        <begin position="28"/>
        <end position="493"/>
    </location>
</feature>
<evidence type="ECO:0000313" key="10">
    <source>
        <dbReference type="Proteomes" id="UP000308730"/>
    </source>
</evidence>
<feature type="active site" evidence="5">
    <location>
        <position position="116"/>
    </location>
</feature>
<dbReference type="InterPro" id="IPR021109">
    <property type="entry name" value="Peptidase_aspartic_dom_sf"/>
</dbReference>
<dbReference type="PANTHER" id="PTHR47966:SF6">
    <property type="entry name" value="PEPTIDASE A1 DOMAIN-CONTAINING PROTEIN"/>
    <property type="match status" value="1"/>
</dbReference>
<dbReference type="AlphaFoldDB" id="A0A4S4MXH7"/>
<dbReference type="PANTHER" id="PTHR47966">
    <property type="entry name" value="BETA-SITE APP-CLEAVING ENZYME, ISOFORM A-RELATED"/>
    <property type="match status" value="1"/>
</dbReference>
<evidence type="ECO:0000256" key="6">
    <source>
        <dbReference type="RuleBase" id="RU000454"/>
    </source>
</evidence>
<evidence type="ECO:0000256" key="4">
    <source>
        <dbReference type="ARBA" id="ARBA00022801"/>
    </source>
</evidence>
<proteinExistence type="inferred from homology"/>
<protein>
    <recommendedName>
        <fullName evidence="8">Peptidase A1 domain-containing protein</fullName>
    </recommendedName>
</protein>
<keyword evidence="3 6" id="KW-0064">Aspartyl protease</keyword>
<dbReference type="Pfam" id="PF00026">
    <property type="entry name" value="Asp"/>
    <property type="match status" value="1"/>
</dbReference>
<evidence type="ECO:0000256" key="2">
    <source>
        <dbReference type="ARBA" id="ARBA00022670"/>
    </source>
</evidence>
<reference evidence="9 10" key="1">
    <citation type="submission" date="2019-02" db="EMBL/GenBank/DDBJ databases">
        <title>Genome sequencing of the rare red list fungi Antrodiella citrinella (Flaviporus citrinellus).</title>
        <authorList>
            <person name="Buettner E."/>
            <person name="Kellner H."/>
        </authorList>
    </citation>
    <scope>NUCLEOTIDE SEQUENCE [LARGE SCALE GENOMIC DNA]</scope>
    <source>
        <strain evidence="9 10">DSM 108506</strain>
    </source>
</reference>
<keyword evidence="10" id="KW-1185">Reference proteome</keyword>
<dbReference type="PRINTS" id="PR00792">
    <property type="entry name" value="PEPSIN"/>
</dbReference>
<name>A0A4S4MXH7_9APHY</name>
<dbReference type="FunFam" id="2.40.70.10:FF:000115">
    <property type="entry name" value="Lysosomal aspartic protease"/>
    <property type="match status" value="1"/>
</dbReference>
<dbReference type="InterPro" id="IPR034164">
    <property type="entry name" value="Pepsin-like_dom"/>
</dbReference>